<organism evidence="1 2">
    <name type="scientific">Limnohabitans planktonicus II-D5</name>
    <dbReference type="NCBI Taxonomy" id="1293045"/>
    <lineage>
        <taxon>Bacteria</taxon>
        <taxon>Pseudomonadati</taxon>
        <taxon>Pseudomonadota</taxon>
        <taxon>Betaproteobacteria</taxon>
        <taxon>Burkholderiales</taxon>
        <taxon>Comamonadaceae</taxon>
        <taxon>Limnohabitans</taxon>
    </lineage>
</organism>
<name>A0A2T7UAX8_9BURK</name>
<reference evidence="1" key="1">
    <citation type="submission" date="2017-04" db="EMBL/GenBank/DDBJ databases">
        <title>Unexpected and diverse lifestyles within the genus Limnohabitans.</title>
        <authorList>
            <person name="Kasalicky V."/>
            <person name="Mehrshad M."/>
            <person name="Andrei S.-A."/>
            <person name="Salcher M."/>
            <person name="Kratochvilova H."/>
            <person name="Simek K."/>
            <person name="Ghai R."/>
        </authorList>
    </citation>
    <scope>NUCLEOTIDE SEQUENCE [LARGE SCALE GENOMIC DNA]</scope>
    <source>
        <strain evidence="1">II-D5</strain>
    </source>
</reference>
<dbReference type="InterPro" id="IPR007739">
    <property type="entry name" value="RgpF"/>
</dbReference>
<dbReference type="Gene3D" id="3.20.20.80">
    <property type="entry name" value="Glycosidases"/>
    <property type="match status" value="1"/>
</dbReference>
<dbReference type="EMBL" id="LFYT02000023">
    <property type="protein sequence ID" value="PVE41833.1"/>
    <property type="molecule type" value="Genomic_DNA"/>
</dbReference>
<evidence type="ECO:0000313" key="2">
    <source>
        <dbReference type="Proteomes" id="UP000037507"/>
    </source>
</evidence>
<dbReference type="STRING" id="1293045.H663_17050"/>
<protein>
    <submittedName>
        <fullName evidence="1">Rhamnan synthesis F family protein</fullName>
    </submittedName>
</protein>
<dbReference type="PANTHER" id="PTHR41244:SF1">
    <property type="entry name" value="GLYCOSYLTRANSFERASE"/>
    <property type="match status" value="1"/>
</dbReference>
<dbReference type="Pfam" id="PF14307">
    <property type="entry name" value="Glyco_tran_WbsX"/>
    <property type="match status" value="1"/>
</dbReference>
<dbReference type="Pfam" id="PF05045">
    <property type="entry name" value="RgpF"/>
    <property type="match status" value="1"/>
</dbReference>
<dbReference type="Proteomes" id="UP000037507">
    <property type="component" value="Unassembled WGS sequence"/>
</dbReference>
<comment type="caution">
    <text evidence="1">The sequence shown here is derived from an EMBL/GenBank/DDBJ whole genome shotgun (WGS) entry which is preliminary data.</text>
</comment>
<keyword evidence="2" id="KW-1185">Reference proteome</keyword>
<sequence length="755" mass="86778">MHRQIFFNLQLARKKQGSAVKLNALKLKKPENVEDFYFELIQEGNFFDQDWYLAQHKDTHQITGNPLAHYLEHGVELSLNPSPDFDTAYYLSKYKDVATSGKHPFLHYVCQGHREGRPAKPFDAHSILDAYEVEEACYVPRLAADAPPVAKAARVIAFYLPQFHPIPENDGWWGKGFTEWTNVKPAKPQFDGHYQPHVPDNLLGYYDLSDTGVMRKQIELAKQYGIEGFCFYTYWFTGHRLLETPVDNYLADPSLDLPFCICWANENWSRRWDGLEKDILIEQHYSSDDDVNFIAHMSKYLRDPRYIRINGRPLLVVYRPNLFPSMKDTAVRWRDWCRNNNLGEIYIAYVQSFENRDPADYGLDAAIEFPPNNTSPPNITHSITPANDDFAAKVYDWRALVENSKGYKRQGYKLFRGVNPSWDNTARRKNKGSILLHSSPCGYQEWLYNAIADTQQRFTEPDERLVFINAWNEWAEGAHLEPDQRYGYAHLEATRMAQVRQLTSAPITTSGLAIVIHAFYIEIFSEIIEKLHEIKNLSFKLFVTTPHAQSAEVEMILQSSSFPYLLLTVNNRGRDVLPFLKIAGKVEQEGYAYILKIHTKKSRHREDGDIWRHDLYNKLLDENSIRMALKRFDSEANLGVLGPSGHIVPMNVYWGSNAPTVVSIGYRLGQVPAKIKRLDFVAGTMFFARMQALRPLFNLAINEEDFEAEAGQIDGTLAHALERIISISCSSQGFELVNSGINDKKSNNTNYAFVQ</sequence>
<dbReference type="InterPro" id="IPR032719">
    <property type="entry name" value="WbsX"/>
</dbReference>
<dbReference type="PANTHER" id="PTHR41244">
    <property type="entry name" value="RHAMNAN SYNTHESIS F"/>
    <property type="match status" value="1"/>
</dbReference>
<proteinExistence type="predicted"/>
<dbReference type="AlphaFoldDB" id="A0A2T7UAX8"/>
<evidence type="ECO:0000313" key="1">
    <source>
        <dbReference type="EMBL" id="PVE41833.1"/>
    </source>
</evidence>
<gene>
    <name evidence="1" type="ORF">H663_015330</name>
</gene>
<accession>A0A2T7UAX8</accession>
<dbReference type="CDD" id="cd11579">
    <property type="entry name" value="Glyco_tran_WbsX"/>
    <property type="match status" value="1"/>
</dbReference>